<organism evidence="8">
    <name type="scientific">Salvia miltiorrhiza</name>
    <name type="common">Chinese sage</name>
    <dbReference type="NCBI Taxonomy" id="226208"/>
    <lineage>
        <taxon>Eukaryota</taxon>
        <taxon>Viridiplantae</taxon>
        <taxon>Streptophyta</taxon>
        <taxon>Embryophyta</taxon>
        <taxon>Tracheophyta</taxon>
        <taxon>Spermatophyta</taxon>
        <taxon>Magnoliopsida</taxon>
        <taxon>eudicotyledons</taxon>
        <taxon>Gunneridae</taxon>
        <taxon>Pentapetalae</taxon>
        <taxon>asterids</taxon>
        <taxon>lamiids</taxon>
        <taxon>Lamiales</taxon>
        <taxon>Lamiaceae</taxon>
        <taxon>Nepetoideae</taxon>
        <taxon>Mentheae</taxon>
        <taxon>Salviinae</taxon>
        <taxon>Salvia</taxon>
        <taxon>Salvia incertae sedis</taxon>
    </lineage>
</organism>
<dbReference type="InterPro" id="IPR045084">
    <property type="entry name" value="AIB/MYC-like"/>
</dbReference>
<dbReference type="SMR" id="A0A0H3YB40"/>
<dbReference type="InterPro" id="IPR036638">
    <property type="entry name" value="HLH_DNA-bd_sf"/>
</dbReference>
<feature type="domain" description="BHLH" evidence="7">
    <location>
        <begin position="192"/>
        <end position="241"/>
    </location>
</feature>
<dbReference type="PANTHER" id="PTHR11514">
    <property type="entry name" value="MYC"/>
    <property type="match status" value="1"/>
</dbReference>
<name>A0A0H3YB40_SALMI</name>
<evidence type="ECO:0000256" key="4">
    <source>
        <dbReference type="ARBA" id="ARBA00023242"/>
    </source>
</evidence>
<feature type="compositionally biased region" description="Polar residues" evidence="6">
    <location>
        <begin position="173"/>
        <end position="182"/>
    </location>
</feature>
<dbReference type="Pfam" id="PF00010">
    <property type="entry name" value="HLH"/>
    <property type="match status" value="1"/>
</dbReference>
<keyword evidence="2 5" id="KW-0805">Transcription regulation</keyword>
<keyword evidence="3 5" id="KW-0804">Transcription</keyword>
<dbReference type="SMART" id="SM00353">
    <property type="entry name" value="HLH"/>
    <property type="match status" value="1"/>
</dbReference>
<reference evidence="8" key="1">
    <citation type="submission" date="2014-12" db="EMBL/GenBank/DDBJ databases">
        <title>Genome-wide characterization and analysis of bHLH transcription factors related to tanshinones biosynthesis in Salvia miltiorrhiza.</title>
        <authorList>
            <person name="Zhang X."/>
            <person name="Song J."/>
        </authorList>
    </citation>
    <scope>NUCLEOTIDE SEQUENCE</scope>
</reference>
<dbReference type="AlphaFoldDB" id="A0A0H3YB40"/>
<comment type="subcellular location">
    <subcellularLocation>
        <location evidence="1 5">Nucleus</location>
    </subcellularLocation>
</comment>
<accession>A0A0H3YB40</accession>
<dbReference type="SUPFAM" id="SSF47459">
    <property type="entry name" value="HLH, helix-loop-helix DNA-binding domain"/>
    <property type="match status" value="1"/>
</dbReference>
<keyword evidence="4 5" id="KW-0539">Nucleus</keyword>
<dbReference type="GO" id="GO:0046983">
    <property type="term" value="F:protein dimerization activity"/>
    <property type="evidence" value="ECO:0007669"/>
    <property type="project" value="InterPro"/>
</dbReference>
<dbReference type="GO" id="GO:0003700">
    <property type="term" value="F:DNA-binding transcription factor activity"/>
    <property type="evidence" value="ECO:0007669"/>
    <property type="project" value="InterPro"/>
</dbReference>
<dbReference type="InterPro" id="IPR011598">
    <property type="entry name" value="bHLH_dom"/>
</dbReference>
<evidence type="ECO:0000256" key="5">
    <source>
        <dbReference type="RuleBase" id="RU369104"/>
    </source>
</evidence>
<dbReference type="Gene3D" id="4.10.280.10">
    <property type="entry name" value="Helix-loop-helix DNA-binding domain"/>
    <property type="match status" value="1"/>
</dbReference>
<feature type="region of interest" description="Disordered" evidence="6">
    <location>
        <begin position="168"/>
        <end position="191"/>
    </location>
</feature>
<dbReference type="Pfam" id="PF14215">
    <property type="entry name" value="bHLH-MYC_N"/>
    <property type="match status" value="2"/>
</dbReference>
<dbReference type="Pfam" id="PF22754">
    <property type="entry name" value="bHLH-TF_ACT-like_plant"/>
    <property type="match status" value="1"/>
</dbReference>
<evidence type="ECO:0000313" key="8">
    <source>
        <dbReference type="EMBL" id="AKN09594.1"/>
    </source>
</evidence>
<evidence type="ECO:0000256" key="2">
    <source>
        <dbReference type="ARBA" id="ARBA00023015"/>
    </source>
</evidence>
<dbReference type="EMBL" id="KP257492">
    <property type="protein sequence ID" value="AKN09594.1"/>
    <property type="molecule type" value="mRNA"/>
</dbReference>
<evidence type="ECO:0000259" key="7">
    <source>
        <dbReference type="PROSITE" id="PS50888"/>
    </source>
</evidence>
<evidence type="ECO:0000256" key="6">
    <source>
        <dbReference type="SAM" id="MobiDB-lite"/>
    </source>
</evidence>
<dbReference type="PANTHER" id="PTHR11514:SF115">
    <property type="entry name" value="TRANSCRIPTION FACTOR"/>
    <property type="match status" value="1"/>
</dbReference>
<sequence>MEEIRVSPTPSALHTQLQFILQSQTERWDYAIFWKSWRGVDGGGRPVLSWGSGYFHGDTVTVPTNTKPDPSESEWFYMASITRSFAATDDLVFRAHATASNVWLVGPQQLNLCGSERAKEALLHGLTTLAFIPTPYGVVELGSSDLIKENWSLIKLVTNSFHPQIQDQKRVLSKTSSGSPESCDSRDIPPPRTEIQLVDGWQEAQGMLNQRFYALRSVVPNVSKMDKASLLADAVTYINQLKSSLTALEAKCARFLKMYNVRSTSAAKTSHAHKLEIEVKILGSEALIRVQSDDVDHPCARVMNVLRDLDLEVSRASSSAIGKIMFQEIVIRASDGLCSEEAVKTAIVGRLELMTLSPIS</sequence>
<evidence type="ECO:0000256" key="3">
    <source>
        <dbReference type="ARBA" id="ARBA00023163"/>
    </source>
</evidence>
<evidence type="ECO:0000256" key="1">
    <source>
        <dbReference type="ARBA" id="ARBA00004123"/>
    </source>
</evidence>
<dbReference type="GO" id="GO:0005634">
    <property type="term" value="C:nucleus"/>
    <property type="evidence" value="ECO:0007669"/>
    <property type="project" value="UniProtKB-SubCell"/>
</dbReference>
<dbReference type="InterPro" id="IPR025610">
    <property type="entry name" value="MYC/MYB_N"/>
</dbReference>
<proteinExistence type="evidence at transcript level"/>
<dbReference type="PROSITE" id="PS50888">
    <property type="entry name" value="BHLH"/>
    <property type="match status" value="1"/>
</dbReference>
<dbReference type="GO" id="GO:0000976">
    <property type="term" value="F:transcription cis-regulatory region binding"/>
    <property type="evidence" value="ECO:0007669"/>
    <property type="project" value="TreeGrafter"/>
</dbReference>
<protein>
    <recommendedName>
        <fullName evidence="5">Transcription factor</fullName>
        <shortName evidence="5">bHLH transcription factor</shortName>
    </recommendedName>
    <alternativeName>
        <fullName evidence="5">Basic helix-loop-helix protein</fullName>
    </alternativeName>
</protein>
<dbReference type="InterPro" id="IPR054502">
    <property type="entry name" value="bHLH-TF_ACT-like_plant"/>
</dbReference>